<dbReference type="PANTHER" id="PTHR13696">
    <property type="entry name" value="P-LOOP CONTAINING NUCLEOSIDE TRIPHOSPHATE HYDROLASE"/>
    <property type="match status" value="1"/>
</dbReference>
<accession>C7R498</accession>
<dbReference type="Proteomes" id="UP000000628">
    <property type="component" value="Chromosome"/>
</dbReference>
<proteinExistence type="predicted"/>
<dbReference type="eggNOG" id="COG1192">
    <property type="taxonomic scope" value="Bacteria"/>
</dbReference>
<dbReference type="InterPro" id="IPR025669">
    <property type="entry name" value="AAA_dom"/>
</dbReference>
<dbReference type="InterPro" id="IPR050678">
    <property type="entry name" value="DNA_Partitioning_ATPase"/>
</dbReference>
<evidence type="ECO:0000313" key="2">
    <source>
        <dbReference type="EMBL" id="ACV08955.1"/>
    </source>
</evidence>
<dbReference type="STRING" id="471856.Jden_1299"/>
<evidence type="ECO:0000313" key="3">
    <source>
        <dbReference type="Proteomes" id="UP000000628"/>
    </source>
</evidence>
<dbReference type="AlphaFoldDB" id="C7R498"/>
<feature type="domain" description="AAA" evidence="1">
    <location>
        <begin position="3"/>
        <end position="176"/>
    </location>
</feature>
<reference evidence="2 3" key="1">
    <citation type="journal article" date="2009" name="Stand. Genomic Sci.">
        <title>Complete genome sequence of Jonesia denitrificans type strain (Prevot 55134).</title>
        <authorList>
            <person name="Pukall R."/>
            <person name="Gehrich-Schroter G."/>
            <person name="Lapidus A."/>
            <person name="Nolan M."/>
            <person name="Glavina Del Rio T."/>
            <person name="Lucas S."/>
            <person name="Chen F."/>
            <person name="Tice H."/>
            <person name="Pitluck S."/>
            <person name="Cheng J.F."/>
            <person name="Copeland A."/>
            <person name="Saunders E."/>
            <person name="Brettin T."/>
            <person name="Detter J.C."/>
            <person name="Bruce D."/>
            <person name="Goodwin L."/>
            <person name="Pati A."/>
            <person name="Ivanova N."/>
            <person name="Mavromatis K."/>
            <person name="Ovchinnikova G."/>
            <person name="Chen A."/>
            <person name="Palaniappan K."/>
            <person name="Land M."/>
            <person name="Hauser L."/>
            <person name="Chang Y.J."/>
            <person name="Jeffries C.D."/>
            <person name="Chain P."/>
            <person name="Goker M."/>
            <person name="Bristow J."/>
            <person name="Eisen J.A."/>
            <person name="Markowitz V."/>
            <person name="Hugenholtz P."/>
            <person name="Kyrpides N.C."/>
            <person name="Klenk H.P."/>
            <person name="Han C."/>
        </authorList>
    </citation>
    <scope>NUCLEOTIDE SEQUENCE [LARGE SCALE GENOMIC DNA]</scope>
    <source>
        <strain evidence="3">ATCC 14870 / DSM 20603 / BCRC 15368 / CIP 55.134 / JCM 11481 / NBRC 15587 / NCTC 10816 / Prevot 55134</strain>
    </source>
</reference>
<dbReference type="Pfam" id="PF13614">
    <property type="entry name" value="AAA_31"/>
    <property type="match status" value="1"/>
</dbReference>
<dbReference type="OrthoDB" id="345269at2"/>
<evidence type="ECO:0000259" key="1">
    <source>
        <dbReference type="Pfam" id="PF13614"/>
    </source>
</evidence>
<dbReference type="Gene3D" id="3.40.50.300">
    <property type="entry name" value="P-loop containing nucleotide triphosphate hydrolases"/>
    <property type="match status" value="1"/>
</dbReference>
<sequence length="303" mass="32321">MAILGVCSLKGGVGKTSVTLGIASAALYARLKVLVVDLDPQGDTTLSLGVADSTTNCVAEVLDNPSLFVLRSAIAPSPWNPEQLHVLCGSQESARHDGPTYAHRLNRLTTALAHVHDDYDLILIDCPPSLGGLTRQGLTASHRALIVTELGLFSVSAAVRAFHAIEDIRTTSAPDLAPLGVLVNRVRPQSSEQAYRYEELTDMFGPLIMPTYIPERAALQQAQGAGSPIHAWPSRAARDLAQRFDHVLARALQALHSPVPEHLTHHLSQTNDDVTESLTEAFAAALTVSTEPAHTDTSVGSTN</sequence>
<dbReference type="CDD" id="cd02042">
    <property type="entry name" value="ParAB_family"/>
    <property type="match status" value="1"/>
</dbReference>
<gene>
    <name evidence="2" type="ordered locus">Jden_1299</name>
</gene>
<name>C7R498_JONDD</name>
<organism evidence="2 3">
    <name type="scientific">Jonesia denitrificans (strain ATCC 14870 / DSM 20603 / BCRC 15368 / CIP 55.134 / JCM 11481 / NBRC 15587 / NCTC 10816 / Prevot 55134)</name>
    <name type="common">Listeria denitrificans</name>
    <dbReference type="NCBI Taxonomy" id="471856"/>
    <lineage>
        <taxon>Bacteria</taxon>
        <taxon>Bacillati</taxon>
        <taxon>Actinomycetota</taxon>
        <taxon>Actinomycetes</taxon>
        <taxon>Micrococcales</taxon>
        <taxon>Jonesiaceae</taxon>
        <taxon>Jonesia</taxon>
    </lineage>
</organism>
<dbReference type="EMBL" id="CP001706">
    <property type="protein sequence ID" value="ACV08955.1"/>
    <property type="molecule type" value="Genomic_DNA"/>
</dbReference>
<keyword evidence="3" id="KW-1185">Reference proteome</keyword>
<dbReference type="HOGENOM" id="CLU_037612_1_1_11"/>
<dbReference type="KEGG" id="jde:Jden_1299"/>
<dbReference type="SUPFAM" id="SSF52540">
    <property type="entry name" value="P-loop containing nucleoside triphosphate hydrolases"/>
    <property type="match status" value="1"/>
</dbReference>
<protein>
    <submittedName>
        <fullName evidence="2">Cobyrinic acid ac-diamide synthase</fullName>
    </submittedName>
</protein>
<dbReference type="RefSeq" id="WP_015771583.1">
    <property type="nucleotide sequence ID" value="NC_013174.1"/>
</dbReference>
<dbReference type="InterPro" id="IPR027417">
    <property type="entry name" value="P-loop_NTPase"/>
</dbReference>
<dbReference type="PANTHER" id="PTHR13696:SF52">
    <property type="entry name" value="PARA FAMILY PROTEIN CT_582"/>
    <property type="match status" value="1"/>
</dbReference>